<comment type="similarity">
    <text evidence="2 9">Belongs to the CRISPR-associated endoribonuclease Cas2 protein family.</text>
</comment>
<dbReference type="EC" id="3.1.-.-" evidence="9"/>
<organism evidence="10 11">
    <name type="scientific">Thiorhodovibrio frisius</name>
    <dbReference type="NCBI Taxonomy" id="631362"/>
    <lineage>
        <taxon>Bacteria</taxon>
        <taxon>Pseudomonadati</taxon>
        <taxon>Pseudomonadota</taxon>
        <taxon>Gammaproteobacteria</taxon>
        <taxon>Chromatiales</taxon>
        <taxon>Chromatiaceae</taxon>
        <taxon>Thiorhodovibrio</taxon>
    </lineage>
</organism>
<dbReference type="EMBL" id="JH603163">
    <property type="protein sequence ID" value="EIC24022.1"/>
    <property type="molecule type" value="Genomic_DNA"/>
</dbReference>
<evidence type="ECO:0000256" key="1">
    <source>
        <dbReference type="ARBA" id="ARBA00001946"/>
    </source>
</evidence>
<dbReference type="InterPro" id="IPR019199">
    <property type="entry name" value="Virulence_VapD/CRISPR_Cas2"/>
</dbReference>
<evidence type="ECO:0000256" key="3">
    <source>
        <dbReference type="ARBA" id="ARBA00022722"/>
    </source>
</evidence>
<keyword evidence="3 9" id="KW-0540">Nuclease</keyword>
<keyword evidence="6 9" id="KW-0378">Hydrolase</keyword>
<dbReference type="AlphaFoldDB" id="H8YVT2"/>
<keyword evidence="4 9" id="KW-0479">Metal-binding</keyword>
<dbReference type="GO" id="GO:0004521">
    <property type="term" value="F:RNA endonuclease activity"/>
    <property type="evidence" value="ECO:0007669"/>
    <property type="project" value="InterPro"/>
</dbReference>
<reference evidence="11" key="1">
    <citation type="submission" date="2011-06" db="EMBL/GenBank/DDBJ databases">
        <authorList>
            <consortium name="US DOE Joint Genome Institute (JGI-PGF)"/>
            <person name="Lucas S."/>
            <person name="Han J."/>
            <person name="Lapidus A."/>
            <person name="Cheng J.-F."/>
            <person name="Goodwin L."/>
            <person name="Pitluck S."/>
            <person name="Peters L."/>
            <person name="Land M.L."/>
            <person name="Hauser L."/>
            <person name="Vogl K."/>
            <person name="Liu Z."/>
            <person name="Overmann J."/>
            <person name="Frigaard N.-U."/>
            <person name="Bryant D.A."/>
            <person name="Woyke T.J."/>
        </authorList>
    </citation>
    <scope>NUCLEOTIDE SEQUENCE [LARGE SCALE GENOMIC DNA]</scope>
    <source>
        <strain evidence="11">970</strain>
    </source>
</reference>
<gene>
    <name evidence="9" type="primary">cas2</name>
    <name evidence="10" type="ORF">Thi970DRAFT_00163</name>
</gene>
<name>H8YVT2_9GAMM</name>
<evidence type="ECO:0000313" key="11">
    <source>
        <dbReference type="Proteomes" id="UP000002964"/>
    </source>
</evidence>
<keyword evidence="11" id="KW-1185">Reference proteome</keyword>
<dbReference type="PANTHER" id="PTHR34405">
    <property type="entry name" value="CRISPR-ASSOCIATED ENDORIBONUCLEASE CAS2"/>
    <property type="match status" value="1"/>
</dbReference>
<accession>H8YVT2</accession>
<evidence type="ECO:0000256" key="8">
    <source>
        <dbReference type="ARBA" id="ARBA00023118"/>
    </source>
</evidence>
<dbReference type="Pfam" id="PF09827">
    <property type="entry name" value="CRISPR_Cas2"/>
    <property type="match status" value="1"/>
</dbReference>
<dbReference type="Gene3D" id="3.30.70.240">
    <property type="match status" value="1"/>
</dbReference>
<protein>
    <recommendedName>
        <fullName evidence="9">CRISPR-associated endoribonuclease Cas2</fullName>
        <ecNumber evidence="9">3.1.-.-</ecNumber>
    </recommendedName>
</protein>
<dbReference type="eggNOG" id="COG1343">
    <property type="taxonomic scope" value="Bacteria"/>
</dbReference>
<comment type="function">
    <text evidence="9">CRISPR (clustered regularly interspaced short palindromic repeat), is an adaptive immune system that provides protection against mobile genetic elements (viruses, transposable elements and conjugative plasmids). CRISPR clusters contain sequences complementary to antecedent mobile elements and target invading nucleic acids. CRISPR clusters are transcribed and processed into CRISPR RNA (crRNA). Functions as a ssRNA-specific endoribonuclease. Involved in the integration of spacer DNA into the CRISPR cassette.</text>
</comment>
<evidence type="ECO:0000256" key="4">
    <source>
        <dbReference type="ARBA" id="ARBA00022723"/>
    </source>
</evidence>
<dbReference type="HOGENOM" id="CLU_161124_3_0_6"/>
<dbReference type="GO" id="GO:0046872">
    <property type="term" value="F:metal ion binding"/>
    <property type="evidence" value="ECO:0007669"/>
    <property type="project" value="UniProtKB-UniRule"/>
</dbReference>
<dbReference type="PANTHER" id="PTHR34405:SF3">
    <property type="entry name" value="CRISPR-ASSOCIATED ENDORIBONUCLEASE CAS2 3"/>
    <property type="match status" value="1"/>
</dbReference>
<evidence type="ECO:0000256" key="5">
    <source>
        <dbReference type="ARBA" id="ARBA00022759"/>
    </source>
</evidence>
<dbReference type="HAMAP" id="MF_01471">
    <property type="entry name" value="Cas2"/>
    <property type="match status" value="1"/>
</dbReference>
<evidence type="ECO:0000256" key="2">
    <source>
        <dbReference type="ARBA" id="ARBA00009959"/>
    </source>
</evidence>
<keyword evidence="5 9" id="KW-0255">Endonuclease</keyword>
<keyword evidence="8 9" id="KW-0051">Antiviral defense</keyword>
<evidence type="ECO:0000256" key="6">
    <source>
        <dbReference type="ARBA" id="ARBA00022801"/>
    </source>
</evidence>
<keyword evidence="7 9" id="KW-0460">Magnesium</keyword>
<dbReference type="GO" id="GO:0051607">
    <property type="term" value="P:defense response to virus"/>
    <property type="evidence" value="ECO:0007669"/>
    <property type="project" value="UniProtKB-UniRule"/>
</dbReference>
<dbReference type="RefSeq" id="WP_009146645.1">
    <property type="nucleotide sequence ID" value="NZ_CP121471.1"/>
</dbReference>
<dbReference type="SUPFAM" id="SSF143430">
    <property type="entry name" value="TTP0101/SSO1404-like"/>
    <property type="match status" value="1"/>
</dbReference>
<dbReference type="InterPro" id="IPR021127">
    <property type="entry name" value="CRISPR_associated_Cas2"/>
</dbReference>
<evidence type="ECO:0000313" key="10">
    <source>
        <dbReference type="EMBL" id="EIC24022.1"/>
    </source>
</evidence>
<dbReference type="OrthoDB" id="9798176at2"/>
<reference evidence="10 11" key="2">
    <citation type="submission" date="2011-11" db="EMBL/GenBank/DDBJ databases">
        <authorList>
            <consortium name="US DOE Joint Genome Institute"/>
            <person name="Lucas S."/>
            <person name="Han J."/>
            <person name="Lapidus A."/>
            <person name="Cheng J.-F."/>
            <person name="Goodwin L."/>
            <person name="Pitluck S."/>
            <person name="Peters L."/>
            <person name="Ovchinnikova G."/>
            <person name="Zhang X."/>
            <person name="Detter J.C."/>
            <person name="Han C."/>
            <person name="Tapia R."/>
            <person name="Land M."/>
            <person name="Hauser L."/>
            <person name="Kyrpides N."/>
            <person name="Ivanova N."/>
            <person name="Pagani I."/>
            <person name="Vogl K."/>
            <person name="Liu Z."/>
            <person name="Overmann J."/>
            <person name="Frigaard N.-U."/>
            <person name="Bryant D."/>
            <person name="Woyke T."/>
        </authorList>
    </citation>
    <scope>NUCLEOTIDE SEQUENCE [LARGE SCALE GENOMIC DNA]</scope>
    <source>
        <strain evidence="10 11">970</strain>
    </source>
</reference>
<dbReference type="CDD" id="cd09725">
    <property type="entry name" value="Cas2_I_II_III"/>
    <property type="match status" value="1"/>
</dbReference>
<dbReference type="STRING" id="631362.Thi970DRAFT_00163"/>
<comment type="cofactor">
    <cofactor evidence="1 9">
        <name>Mg(2+)</name>
        <dbReference type="ChEBI" id="CHEBI:18420"/>
    </cofactor>
</comment>
<evidence type="ECO:0000256" key="9">
    <source>
        <dbReference type="HAMAP-Rule" id="MF_01471"/>
    </source>
</evidence>
<comment type="subunit">
    <text evidence="9">Homodimer, forms a heterotetramer with a Cas1 homodimer.</text>
</comment>
<dbReference type="NCBIfam" id="TIGR01573">
    <property type="entry name" value="cas2"/>
    <property type="match status" value="1"/>
</dbReference>
<evidence type="ECO:0000256" key="7">
    <source>
        <dbReference type="ARBA" id="ARBA00022842"/>
    </source>
</evidence>
<dbReference type="Proteomes" id="UP000002964">
    <property type="component" value="Unassembled WGS sequence"/>
</dbReference>
<proteinExistence type="inferred from homology"/>
<dbReference type="GO" id="GO:0043571">
    <property type="term" value="P:maintenance of CRISPR repeat elements"/>
    <property type="evidence" value="ECO:0007669"/>
    <property type="project" value="UniProtKB-UniRule"/>
</dbReference>
<feature type="binding site" evidence="9">
    <location>
        <position position="12"/>
    </location>
    <ligand>
        <name>Mg(2+)</name>
        <dbReference type="ChEBI" id="CHEBI:18420"/>
        <note>catalytic</note>
    </ligand>
</feature>
<dbReference type="GO" id="GO:0016787">
    <property type="term" value="F:hydrolase activity"/>
    <property type="evidence" value="ECO:0007669"/>
    <property type="project" value="UniProtKB-KW"/>
</dbReference>
<sequence length="94" mass="10897">MRRIVHLLVAYDISSDRERLRLDRLLQGYGFRVQKSVFEVLTNRSGWQRLKREINKLGFTTGHAMMYRLSQEAQTTIIGQGTTGLRPEEAAFVL</sequence>